<dbReference type="SMART" id="SM00906">
    <property type="entry name" value="Fungal_trans"/>
    <property type="match status" value="1"/>
</dbReference>
<dbReference type="Gene3D" id="2.60.40.420">
    <property type="entry name" value="Cupredoxins - blue copper proteins"/>
    <property type="match status" value="3"/>
</dbReference>
<evidence type="ECO:0000256" key="1">
    <source>
        <dbReference type="ARBA" id="ARBA00010609"/>
    </source>
</evidence>
<keyword evidence="2" id="KW-0479">Metal-binding</keyword>
<dbReference type="CDD" id="cd13854">
    <property type="entry name" value="CuRO_1_MaLCC_like"/>
    <property type="match status" value="1"/>
</dbReference>
<dbReference type="InterPro" id="IPR001117">
    <property type="entry name" value="Cu-oxidase_2nd"/>
</dbReference>
<dbReference type="PANTHER" id="PTHR11709:SF145">
    <property type="entry name" value="LCC1"/>
    <property type="match status" value="1"/>
</dbReference>
<dbReference type="STRING" id="1196081.A0A364L065"/>
<evidence type="ECO:0000256" key="4">
    <source>
        <dbReference type="ARBA" id="ARBA00023008"/>
    </source>
</evidence>
<dbReference type="Pfam" id="PF07732">
    <property type="entry name" value="Cu-oxidase_3"/>
    <property type="match status" value="1"/>
</dbReference>
<dbReference type="Pfam" id="PF00394">
    <property type="entry name" value="Cu-oxidase"/>
    <property type="match status" value="1"/>
</dbReference>
<dbReference type="PANTHER" id="PTHR11709">
    <property type="entry name" value="MULTI-COPPER OXIDASE"/>
    <property type="match status" value="1"/>
</dbReference>
<dbReference type="EMBL" id="MIKG01000009">
    <property type="protein sequence ID" value="RAO69189.1"/>
    <property type="molecule type" value="Genomic_DNA"/>
</dbReference>
<sequence length="991" mass="110792">MRWLIFSRAAATASSLLTNALPQNVTNGQSVLGTLDAPLLSEYLPGPLSHGYPWGNRTVWNTDPTDFPNTGVTRYYKWELSVGTVAPDGVPMNNTLLINGAYPGPVIEANWGDWIEVELTNNLCCEGTSLHWHGLLQQETPWFDGVPGVTQCSIAPNSTFTYRFRADQYGTSWWHSHYSAQYVAAAQGPLIIHGPTNVDYNIDLGPIMLSDWFHEDYWWLVNVTMLPNGFGSAGFFAADSILINGKMNYDCSLTTLPCTDNAGVSKFQFQSGKKHRLRLINSGSEPIMKFSIDGHNLTVIAIDFVPTVPYTTNVATLAVGQRTDIIVEGTGSAGDSYWMRADTSPDCSDVGSTNLTGLAAVYYEHTPTDETPTTNSSVTNDQLTTCDNDDISISVPEYAMAVPDPSLTIEIHCVLWNNGTHNVWYMNNVTFRADYNDPDLLEAKLGNTTFPVSENVYDFGTNSSVRMIVYNHMALASHPMHIHGHNLYILQTGVGQWYDNMTLINPSNPQRRDTPNDECQPLFEHFVLTIHPTIPVCSIPTLRTTYSKFWSDLSPTTSAEVLLLISAILYTSTSNSAGLETNPRSSALYELYSELARALDLSSYYATPSPSSIVLLQGVVIMNTFRAGHLAPFTAFGFLPLAIRFAQFLRLHVDLTTGNDVDRDVQRRLWWHLVFLDVESTIASGLPAIISSGSHTTNMPSIAWSDAVVGDEGNTLSSMMIAMQGHREWAYRMQIWYERKPRQHEIAYFNKIIDSLLKMVGDDHESEWARIYLEMLVDRAYCMLGLRFWQLDLFKGMDCHSEVVSTSRSFLKKFLTLAMLSQPLGYNWFIPGVIQPLHALIILLVHLDGCMCPNEEARLSRDLVDQVFNLRLGRILTGDTSINPTTPRFINLRQHNSRYMALITLKTRVWQKLGWSNPYISSQDGIDRGNLEGIAKAPDDENLDIGISHDYSTEDDSISVFWDTFTAGASLDADISNWDEWNLLSTGFSNE</sequence>
<dbReference type="GeneID" id="63794417"/>
<evidence type="ECO:0000256" key="5">
    <source>
        <dbReference type="ARBA" id="ARBA00023242"/>
    </source>
</evidence>
<dbReference type="FunFam" id="2.60.40.420:FF:000021">
    <property type="entry name" value="Extracellular dihydrogeodin oxidase/laccase"/>
    <property type="match status" value="1"/>
</dbReference>
<evidence type="ECO:0000259" key="7">
    <source>
        <dbReference type="SMART" id="SM00906"/>
    </source>
</evidence>
<dbReference type="GO" id="GO:0006351">
    <property type="term" value="P:DNA-templated transcription"/>
    <property type="evidence" value="ECO:0007669"/>
    <property type="project" value="InterPro"/>
</dbReference>
<dbReference type="Pfam" id="PF04082">
    <property type="entry name" value="Fungal_trans"/>
    <property type="match status" value="1"/>
</dbReference>
<comment type="caution">
    <text evidence="8">The sequence shown here is derived from an EMBL/GenBank/DDBJ whole genome shotgun (WGS) entry which is preliminary data.</text>
</comment>
<keyword evidence="4" id="KW-0186">Copper</keyword>
<name>A0A364L065_TALAM</name>
<organism evidence="8 9">
    <name type="scientific">Talaromyces amestolkiae</name>
    <dbReference type="NCBI Taxonomy" id="1196081"/>
    <lineage>
        <taxon>Eukaryota</taxon>
        <taxon>Fungi</taxon>
        <taxon>Dikarya</taxon>
        <taxon>Ascomycota</taxon>
        <taxon>Pezizomycotina</taxon>
        <taxon>Eurotiomycetes</taxon>
        <taxon>Eurotiomycetidae</taxon>
        <taxon>Eurotiales</taxon>
        <taxon>Trichocomaceae</taxon>
        <taxon>Talaromyces</taxon>
        <taxon>Talaromyces sect. Talaromyces</taxon>
    </lineage>
</organism>
<evidence type="ECO:0000256" key="3">
    <source>
        <dbReference type="ARBA" id="ARBA00023002"/>
    </source>
</evidence>
<dbReference type="SUPFAM" id="SSF49503">
    <property type="entry name" value="Cupredoxins"/>
    <property type="match status" value="3"/>
</dbReference>
<dbReference type="GO" id="GO:0003677">
    <property type="term" value="F:DNA binding"/>
    <property type="evidence" value="ECO:0007669"/>
    <property type="project" value="InterPro"/>
</dbReference>
<dbReference type="OrthoDB" id="3989227at2759"/>
<dbReference type="RefSeq" id="XP_040733705.1">
    <property type="nucleotide sequence ID" value="XM_040877652.1"/>
</dbReference>
<keyword evidence="6" id="KW-0732">Signal</keyword>
<dbReference type="CDD" id="cd13880">
    <property type="entry name" value="CuRO_2_MaLCC_like"/>
    <property type="match status" value="1"/>
</dbReference>
<evidence type="ECO:0000256" key="2">
    <source>
        <dbReference type="ARBA" id="ARBA00022723"/>
    </source>
</evidence>
<dbReference type="InterPro" id="IPR008972">
    <property type="entry name" value="Cupredoxin"/>
</dbReference>
<dbReference type="InterPro" id="IPR045087">
    <property type="entry name" value="Cu-oxidase_fam"/>
</dbReference>
<comment type="similarity">
    <text evidence="1">Belongs to the multicopper oxidase family.</text>
</comment>
<evidence type="ECO:0000313" key="8">
    <source>
        <dbReference type="EMBL" id="RAO69189.1"/>
    </source>
</evidence>
<feature type="signal peptide" evidence="6">
    <location>
        <begin position="1"/>
        <end position="22"/>
    </location>
</feature>
<dbReference type="InterPro" id="IPR011706">
    <property type="entry name" value="Cu-oxidase_C"/>
</dbReference>
<dbReference type="FunFam" id="2.60.40.420:FF:000045">
    <property type="entry name" value="Laccase 2"/>
    <property type="match status" value="1"/>
</dbReference>
<keyword evidence="5" id="KW-0539">Nucleus</keyword>
<keyword evidence="3" id="KW-0560">Oxidoreductase</keyword>
<gene>
    <name evidence="8" type="ORF">BHQ10_005201</name>
</gene>
<protein>
    <recommendedName>
        <fullName evidence="7">Xylanolytic transcriptional activator regulatory domain-containing protein</fullName>
    </recommendedName>
</protein>
<dbReference type="GO" id="GO:0008270">
    <property type="term" value="F:zinc ion binding"/>
    <property type="evidence" value="ECO:0007669"/>
    <property type="project" value="InterPro"/>
</dbReference>
<dbReference type="Pfam" id="PF07731">
    <property type="entry name" value="Cu-oxidase_2"/>
    <property type="match status" value="1"/>
</dbReference>
<accession>A0A364L065</accession>
<dbReference type="InterPro" id="IPR007219">
    <property type="entry name" value="XnlR_reg_dom"/>
</dbReference>
<dbReference type="InterPro" id="IPR011707">
    <property type="entry name" value="Cu-oxidase-like_N"/>
</dbReference>
<evidence type="ECO:0000313" key="9">
    <source>
        <dbReference type="Proteomes" id="UP000249363"/>
    </source>
</evidence>
<dbReference type="Proteomes" id="UP000249363">
    <property type="component" value="Unassembled WGS sequence"/>
</dbReference>
<evidence type="ECO:0000256" key="6">
    <source>
        <dbReference type="SAM" id="SignalP"/>
    </source>
</evidence>
<reference evidence="8 9" key="1">
    <citation type="journal article" date="2017" name="Biotechnol. Biofuels">
        <title>Differential beta-glucosidase expression as a function of carbon source availability in Talaromyces amestolkiae: a genomic and proteomic approach.</title>
        <authorList>
            <person name="de Eugenio L.I."/>
            <person name="Mendez-Liter J.A."/>
            <person name="Nieto-Dominguez M."/>
            <person name="Alonso L."/>
            <person name="Gil-Munoz J."/>
            <person name="Barriuso J."/>
            <person name="Prieto A."/>
            <person name="Martinez M.J."/>
        </authorList>
    </citation>
    <scope>NUCLEOTIDE SEQUENCE [LARGE SCALE GENOMIC DNA]</scope>
    <source>
        <strain evidence="8 9">CIB</strain>
    </source>
</reference>
<keyword evidence="9" id="KW-1185">Reference proteome</keyword>
<dbReference type="GO" id="GO:0016491">
    <property type="term" value="F:oxidoreductase activity"/>
    <property type="evidence" value="ECO:0007669"/>
    <property type="project" value="UniProtKB-KW"/>
</dbReference>
<feature type="chain" id="PRO_5016711606" description="Xylanolytic transcriptional activator regulatory domain-containing protein" evidence="6">
    <location>
        <begin position="23"/>
        <end position="991"/>
    </location>
</feature>
<feature type="domain" description="Xylanolytic transcriptional activator regulatory" evidence="7">
    <location>
        <begin position="635"/>
        <end position="706"/>
    </location>
</feature>
<dbReference type="AlphaFoldDB" id="A0A364L065"/>
<proteinExistence type="inferred from homology"/>
<dbReference type="CDD" id="cd12148">
    <property type="entry name" value="fungal_TF_MHR"/>
    <property type="match status" value="1"/>
</dbReference>
<dbReference type="GO" id="GO:0005507">
    <property type="term" value="F:copper ion binding"/>
    <property type="evidence" value="ECO:0007669"/>
    <property type="project" value="InterPro"/>
</dbReference>